<keyword evidence="4" id="KW-1185">Reference proteome</keyword>
<sequence length="140" mass="16487">MKSGPIVVVEDDVDDKDMLEEILQELAIPNEMVWFENCTDAFHYLKTTADQPMIIFSDVNLPGQNGIEFKRKIDHDDELRQKSIPFIFYSTSVEQRYVTEAYTKMTVQGFFQKKDSYQDTKNLIKTIIDYWRSCKHPNAY</sequence>
<keyword evidence="1" id="KW-0597">Phosphoprotein</keyword>
<organism evidence="3 4">
    <name type="scientific">Rhabdobacter roseus</name>
    <dbReference type="NCBI Taxonomy" id="1655419"/>
    <lineage>
        <taxon>Bacteria</taxon>
        <taxon>Pseudomonadati</taxon>
        <taxon>Bacteroidota</taxon>
        <taxon>Cytophagia</taxon>
        <taxon>Cytophagales</taxon>
        <taxon>Cytophagaceae</taxon>
        <taxon>Rhabdobacter</taxon>
    </lineage>
</organism>
<dbReference type="Pfam" id="PF00072">
    <property type="entry name" value="Response_reg"/>
    <property type="match status" value="1"/>
</dbReference>
<evidence type="ECO:0000313" key="3">
    <source>
        <dbReference type="EMBL" id="MBB5284566.1"/>
    </source>
</evidence>
<feature type="domain" description="Response regulatory" evidence="2">
    <location>
        <begin position="5"/>
        <end position="128"/>
    </location>
</feature>
<proteinExistence type="predicted"/>
<dbReference type="InterPro" id="IPR052893">
    <property type="entry name" value="TCS_response_regulator"/>
</dbReference>
<feature type="modified residue" description="4-aspartylphosphate" evidence="1">
    <location>
        <position position="58"/>
    </location>
</feature>
<evidence type="ECO:0000259" key="2">
    <source>
        <dbReference type="PROSITE" id="PS50110"/>
    </source>
</evidence>
<dbReference type="SUPFAM" id="SSF52172">
    <property type="entry name" value="CheY-like"/>
    <property type="match status" value="1"/>
</dbReference>
<dbReference type="SMART" id="SM00448">
    <property type="entry name" value="REC"/>
    <property type="match status" value="1"/>
</dbReference>
<dbReference type="Gene3D" id="3.40.50.2300">
    <property type="match status" value="1"/>
</dbReference>
<dbReference type="PANTHER" id="PTHR44520">
    <property type="entry name" value="RESPONSE REGULATOR RCP1-RELATED"/>
    <property type="match status" value="1"/>
</dbReference>
<name>A0A840TK35_9BACT</name>
<dbReference type="Proteomes" id="UP000557307">
    <property type="component" value="Unassembled WGS sequence"/>
</dbReference>
<dbReference type="PROSITE" id="PS50110">
    <property type="entry name" value="RESPONSE_REGULATORY"/>
    <property type="match status" value="1"/>
</dbReference>
<dbReference type="InterPro" id="IPR011006">
    <property type="entry name" value="CheY-like_superfamily"/>
</dbReference>
<protein>
    <submittedName>
        <fullName evidence="3">CheY-like chemotaxis protein</fullName>
    </submittedName>
</protein>
<reference evidence="3 4" key="1">
    <citation type="submission" date="2020-08" db="EMBL/GenBank/DDBJ databases">
        <title>Genomic Encyclopedia of Type Strains, Phase IV (KMG-IV): sequencing the most valuable type-strain genomes for metagenomic binning, comparative biology and taxonomic classification.</title>
        <authorList>
            <person name="Goeker M."/>
        </authorList>
    </citation>
    <scope>NUCLEOTIDE SEQUENCE [LARGE SCALE GENOMIC DNA]</scope>
    <source>
        <strain evidence="3 4">DSM 105074</strain>
    </source>
</reference>
<evidence type="ECO:0000313" key="4">
    <source>
        <dbReference type="Proteomes" id="UP000557307"/>
    </source>
</evidence>
<comment type="caution">
    <text evidence="3">The sequence shown here is derived from an EMBL/GenBank/DDBJ whole genome shotgun (WGS) entry which is preliminary data.</text>
</comment>
<dbReference type="RefSeq" id="WP_184174490.1">
    <property type="nucleotide sequence ID" value="NZ_JACHGF010000003.1"/>
</dbReference>
<evidence type="ECO:0000256" key="1">
    <source>
        <dbReference type="PROSITE-ProRule" id="PRU00169"/>
    </source>
</evidence>
<dbReference type="EMBL" id="JACHGF010000003">
    <property type="protein sequence ID" value="MBB5284566.1"/>
    <property type="molecule type" value="Genomic_DNA"/>
</dbReference>
<dbReference type="PANTHER" id="PTHR44520:SF2">
    <property type="entry name" value="RESPONSE REGULATOR RCP1"/>
    <property type="match status" value="1"/>
</dbReference>
<dbReference type="GO" id="GO:0000160">
    <property type="term" value="P:phosphorelay signal transduction system"/>
    <property type="evidence" value="ECO:0007669"/>
    <property type="project" value="InterPro"/>
</dbReference>
<gene>
    <name evidence="3" type="ORF">HNQ92_002709</name>
</gene>
<dbReference type="AlphaFoldDB" id="A0A840TK35"/>
<dbReference type="InterPro" id="IPR001789">
    <property type="entry name" value="Sig_transdc_resp-reg_receiver"/>
</dbReference>
<accession>A0A840TK35</accession>